<evidence type="ECO:0000256" key="5">
    <source>
        <dbReference type="ARBA" id="ARBA00022692"/>
    </source>
</evidence>
<protein>
    <submittedName>
        <fullName evidence="11">Major facilitator family transporter</fullName>
    </submittedName>
</protein>
<dbReference type="SUPFAM" id="SSF103473">
    <property type="entry name" value="MFS general substrate transporter"/>
    <property type="match status" value="1"/>
</dbReference>
<sequence length="428" mass="47794">MGNIIEWFDFGLFIFMAPIIGGKFFPQESANTATIHALMVFAIGFLCRPIGGIFFGYFGDTRGRAKTLRISILIITLSTFLIGIIPSYQEIGLFAPTLFIILRLIQGISIGGEYSGIMIYLAESASQKHRGFITSFAASGSNLGFLCATLTLTLLNLFFSVETINTWAWRLPFLVAGIFGSFLTYYRFQLSETKVYSYLKTNHLIENRPFMTAMRYAPYQLIKILGLTCMSATFYYFFVGYISTYLEHYMGFPFNTALTFQTIILITMLFVVPLGGVFGDHFSRKKMILFTSLAILLFTFPCFYLMQYKSLLMTSLALGIATLLSSLDQGNTMTAIVENCPENIRYSGIAFSYNLGNALFGGTTPLIVTLLINNIGPTAPSYYLFFMTSIGLITAITLLPNNQSREAISPVWAQDHQICAKLISKSKI</sequence>
<keyword evidence="12" id="KW-1185">Reference proteome</keyword>
<feature type="domain" description="Major facilitator superfamily (MFS) profile" evidence="10">
    <location>
        <begin position="1"/>
        <end position="403"/>
    </location>
</feature>
<proteinExistence type="inferred from homology"/>
<evidence type="ECO:0000256" key="2">
    <source>
        <dbReference type="ARBA" id="ARBA00008240"/>
    </source>
</evidence>
<feature type="transmembrane region" description="Helical" evidence="9">
    <location>
        <begin position="312"/>
        <end position="330"/>
    </location>
</feature>
<evidence type="ECO:0000256" key="7">
    <source>
        <dbReference type="ARBA" id="ARBA00022989"/>
    </source>
</evidence>
<keyword evidence="3" id="KW-0813">Transport</keyword>
<feature type="transmembrane region" description="Helical" evidence="9">
    <location>
        <begin position="100"/>
        <end position="122"/>
    </location>
</feature>
<keyword evidence="4" id="KW-1003">Cell membrane</keyword>
<dbReference type="AlphaFoldDB" id="A0A378LXV3"/>
<feature type="transmembrane region" description="Helical" evidence="9">
    <location>
        <begin position="381"/>
        <end position="399"/>
    </location>
</feature>
<dbReference type="Proteomes" id="UP000255297">
    <property type="component" value="Unassembled WGS sequence"/>
</dbReference>
<dbReference type="PROSITE" id="PS50850">
    <property type="entry name" value="MFS"/>
    <property type="match status" value="1"/>
</dbReference>
<evidence type="ECO:0000256" key="6">
    <source>
        <dbReference type="ARBA" id="ARBA00022847"/>
    </source>
</evidence>
<feature type="transmembrane region" description="Helical" evidence="9">
    <location>
        <begin position="7"/>
        <end position="25"/>
    </location>
</feature>
<feature type="transmembrane region" description="Helical" evidence="9">
    <location>
        <begin position="143"/>
        <end position="161"/>
    </location>
</feature>
<comment type="similarity">
    <text evidence="2">Belongs to the major facilitator superfamily. Metabolite:H+ Symporter (MHS) family (TC 2.A.1.6) family.</text>
</comment>
<dbReference type="InterPro" id="IPR036259">
    <property type="entry name" value="MFS_trans_sf"/>
</dbReference>
<dbReference type="InterPro" id="IPR051084">
    <property type="entry name" value="H+-coupled_symporters"/>
</dbReference>
<evidence type="ECO:0000313" key="11">
    <source>
        <dbReference type="EMBL" id="STY31469.1"/>
    </source>
</evidence>
<keyword evidence="8 9" id="KW-0472">Membrane</keyword>
<feature type="transmembrane region" description="Helical" evidence="9">
    <location>
        <begin position="224"/>
        <end position="246"/>
    </location>
</feature>
<dbReference type="GO" id="GO:0015293">
    <property type="term" value="F:symporter activity"/>
    <property type="evidence" value="ECO:0007669"/>
    <property type="project" value="UniProtKB-KW"/>
</dbReference>
<gene>
    <name evidence="11" type="primary">proP_2</name>
    <name evidence="11" type="ORF">NCTC11532_02912</name>
</gene>
<comment type="subcellular location">
    <subcellularLocation>
        <location evidence="1">Cell membrane</location>
        <topology evidence="1">Multi-pass membrane protein</topology>
    </subcellularLocation>
</comment>
<feature type="transmembrane region" description="Helical" evidence="9">
    <location>
        <begin position="351"/>
        <end position="375"/>
    </location>
</feature>
<dbReference type="PROSITE" id="PS00217">
    <property type="entry name" value="SUGAR_TRANSPORT_2"/>
    <property type="match status" value="1"/>
</dbReference>
<dbReference type="InterPro" id="IPR020846">
    <property type="entry name" value="MFS_dom"/>
</dbReference>
<dbReference type="GO" id="GO:0005886">
    <property type="term" value="C:plasma membrane"/>
    <property type="evidence" value="ECO:0007669"/>
    <property type="project" value="UniProtKB-SubCell"/>
</dbReference>
<keyword evidence="7 9" id="KW-1133">Transmembrane helix</keyword>
<dbReference type="Gene3D" id="1.20.1250.20">
    <property type="entry name" value="MFS general substrate transporter like domains"/>
    <property type="match status" value="2"/>
</dbReference>
<organism evidence="11 12">
    <name type="scientific">Legionella wadsworthii</name>
    <dbReference type="NCBI Taxonomy" id="28088"/>
    <lineage>
        <taxon>Bacteria</taxon>
        <taxon>Pseudomonadati</taxon>
        <taxon>Pseudomonadota</taxon>
        <taxon>Gammaproteobacteria</taxon>
        <taxon>Legionellales</taxon>
        <taxon>Legionellaceae</taxon>
        <taxon>Legionella</taxon>
    </lineage>
</organism>
<dbReference type="PANTHER" id="PTHR43528:SF1">
    <property type="entry name" value="ALPHA-KETOGLUTARATE PERMEASE"/>
    <property type="match status" value="1"/>
</dbReference>
<reference evidence="11 12" key="1">
    <citation type="submission" date="2018-06" db="EMBL/GenBank/DDBJ databases">
        <authorList>
            <consortium name="Pathogen Informatics"/>
            <person name="Doyle S."/>
        </authorList>
    </citation>
    <scope>NUCLEOTIDE SEQUENCE [LARGE SCALE GENOMIC DNA]</scope>
    <source>
        <strain evidence="11 12">NCTC11532</strain>
    </source>
</reference>
<evidence type="ECO:0000313" key="12">
    <source>
        <dbReference type="Proteomes" id="UP000255297"/>
    </source>
</evidence>
<name>A0A378LXV3_9GAMM</name>
<evidence type="ECO:0000256" key="9">
    <source>
        <dbReference type="SAM" id="Phobius"/>
    </source>
</evidence>
<evidence type="ECO:0000259" key="10">
    <source>
        <dbReference type="PROSITE" id="PS50850"/>
    </source>
</evidence>
<feature type="transmembrane region" description="Helical" evidence="9">
    <location>
        <begin position="37"/>
        <end position="58"/>
    </location>
</feature>
<keyword evidence="6" id="KW-0769">Symport</keyword>
<keyword evidence="5 9" id="KW-0812">Transmembrane</keyword>
<dbReference type="EMBL" id="UGPB01000001">
    <property type="protein sequence ID" value="STY31469.1"/>
    <property type="molecule type" value="Genomic_DNA"/>
</dbReference>
<dbReference type="InterPro" id="IPR011701">
    <property type="entry name" value="MFS"/>
</dbReference>
<evidence type="ECO:0000256" key="1">
    <source>
        <dbReference type="ARBA" id="ARBA00004651"/>
    </source>
</evidence>
<evidence type="ECO:0000256" key="8">
    <source>
        <dbReference type="ARBA" id="ARBA00023136"/>
    </source>
</evidence>
<dbReference type="InterPro" id="IPR005829">
    <property type="entry name" value="Sugar_transporter_CS"/>
</dbReference>
<evidence type="ECO:0000256" key="4">
    <source>
        <dbReference type="ARBA" id="ARBA00022475"/>
    </source>
</evidence>
<dbReference type="PANTHER" id="PTHR43528">
    <property type="entry name" value="ALPHA-KETOGLUTARATE PERMEASE"/>
    <property type="match status" value="1"/>
</dbReference>
<feature type="transmembrane region" description="Helical" evidence="9">
    <location>
        <begin position="167"/>
        <end position="186"/>
    </location>
</feature>
<feature type="transmembrane region" description="Helical" evidence="9">
    <location>
        <begin position="258"/>
        <end position="278"/>
    </location>
</feature>
<feature type="transmembrane region" description="Helical" evidence="9">
    <location>
        <begin position="287"/>
        <end position="306"/>
    </location>
</feature>
<evidence type="ECO:0000256" key="3">
    <source>
        <dbReference type="ARBA" id="ARBA00022448"/>
    </source>
</evidence>
<dbReference type="Pfam" id="PF07690">
    <property type="entry name" value="MFS_1"/>
    <property type="match status" value="1"/>
</dbReference>
<feature type="transmembrane region" description="Helical" evidence="9">
    <location>
        <begin position="70"/>
        <end position="88"/>
    </location>
</feature>
<accession>A0A378LXV3</accession>